<dbReference type="Proteomes" id="UP001597400">
    <property type="component" value="Unassembled WGS sequence"/>
</dbReference>
<proteinExistence type="predicted"/>
<dbReference type="EMBL" id="JBHUGS010000001">
    <property type="protein sequence ID" value="MFD1949628.1"/>
    <property type="molecule type" value="Genomic_DNA"/>
</dbReference>
<evidence type="ECO:0000256" key="1">
    <source>
        <dbReference type="SAM" id="SignalP"/>
    </source>
</evidence>
<keyword evidence="1" id="KW-0732">Signal</keyword>
<dbReference type="InterPro" id="IPR014567">
    <property type="entry name" value="UCP031900"/>
</dbReference>
<evidence type="ECO:0000313" key="3">
    <source>
        <dbReference type="EMBL" id="MFD1949628.1"/>
    </source>
</evidence>
<dbReference type="InterPro" id="IPR027372">
    <property type="entry name" value="Phytase-like_dom"/>
</dbReference>
<protein>
    <submittedName>
        <fullName evidence="3">Esterase-like activity of phytase family protein</fullName>
    </submittedName>
</protein>
<organism evidence="3 4">
    <name type="scientific">Sphingomonas arantia</name>
    <dbReference type="NCBI Taxonomy" id="1460676"/>
    <lineage>
        <taxon>Bacteria</taxon>
        <taxon>Pseudomonadati</taxon>
        <taxon>Pseudomonadota</taxon>
        <taxon>Alphaproteobacteria</taxon>
        <taxon>Sphingomonadales</taxon>
        <taxon>Sphingomonadaceae</taxon>
        <taxon>Sphingomonas</taxon>
    </lineage>
</organism>
<reference evidence="4" key="1">
    <citation type="journal article" date="2019" name="Int. J. Syst. Evol. Microbiol.">
        <title>The Global Catalogue of Microorganisms (GCM) 10K type strain sequencing project: providing services to taxonomists for standard genome sequencing and annotation.</title>
        <authorList>
            <consortium name="The Broad Institute Genomics Platform"/>
            <consortium name="The Broad Institute Genome Sequencing Center for Infectious Disease"/>
            <person name="Wu L."/>
            <person name="Ma J."/>
        </authorList>
    </citation>
    <scope>NUCLEOTIDE SEQUENCE [LARGE SCALE GENOMIC DNA]</scope>
    <source>
        <strain evidence="4">CGMCC 1.12702</strain>
    </source>
</reference>
<sequence length="322" mass="35238">MRYGLFSILFLALLAHTSGDRAVYDPAGPITATPIPLNRDRPGPLRVGGLLFLQGWVLRSPNMAFGGLSTMVADDAGRFLALSDAGTAFRFRIGPTGVVGPASIRPLPAAGERKALSDTESMAVDPGSGRVWVGYEVRNGIRRFAPRLTRIEAGLAPAAMDEWPSVTGPESMERLPDGRFVILSENALVPGTDRTKQALLFSGDPTDPRSRVIRFGYRAPAPGYWPTDLRRLPDGRLLVLHRKLSPRDGFGAMLAVFDPRAIRPGVTITSRPIAVLRQPLAIDNMEALAVTRERGRTIVWIASDDNFWVFQQTLLLKFELLD</sequence>
<feature type="chain" id="PRO_5045929763" evidence="1">
    <location>
        <begin position="23"/>
        <end position="322"/>
    </location>
</feature>
<comment type="caution">
    <text evidence="3">The sequence shown here is derived from an EMBL/GenBank/DDBJ whole genome shotgun (WGS) entry which is preliminary data.</text>
</comment>
<dbReference type="Pfam" id="PF13449">
    <property type="entry name" value="Phytase-like"/>
    <property type="match status" value="1"/>
</dbReference>
<feature type="domain" description="Phytase-like" evidence="2">
    <location>
        <begin position="64"/>
        <end position="307"/>
    </location>
</feature>
<name>A0ABW4TWN1_9SPHN</name>
<dbReference type="RefSeq" id="WP_380927203.1">
    <property type="nucleotide sequence ID" value="NZ_JBHUGS010000001.1"/>
</dbReference>
<dbReference type="SUPFAM" id="SSF101898">
    <property type="entry name" value="NHL repeat"/>
    <property type="match status" value="1"/>
</dbReference>
<keyword evidence="4" id="KW-1185">Reference proteome</keyword>
<evidence type="ECO:0000313" key="4">
    <source>
        <dbReference type="Proteomes" id="UP001597400"/>
    </source>
</evidence>
<evidence type="ECO:0000259" key="2">
    <source>
        <dbReference type="Pfam" id="PF13449"/>
    </source>
</evidence>
<dbReference type="PIRSF" id="PIRSF031900">
    <property type="entry name" value="UCP031900"/>
    <property type="match status" value="1"/>
</dbReference>
<accession>A0ABW4TWN1</accession>
<feature type="signal peptide" evidence="1">
    <location>
        <begin position="1"/>
        <end position="22"/>
    </location>
</feature>
<gene>
    <name evidence="3" type="ORF">ACFSGX_02455</name>
</gene>